<gene>
    <name evidence="1" type="ORF">FIV34_01860</name>
</gene>
<dbReference type="OrthoDB" id="8200265at2"/>
<sequence length="257" mass="28008">MTETTTTAASWPRPHWQPSDEHGVLLFFVFGSFPEDVAIPSIKYGSPGLPEGVEMRRFQNAVLKRWEGYPLDGALGDLLREDSPEAYAKAKAAPHVMAIRGRFPDQDSLDYLRDTLGVVAALTDVGGSVVIDPQILTLFDAAAWREHYLVDGGAPTRHHVLILCSPEATPGRSWIRTRGMRKFGRPDVSLTNVPDSLIDYAGALAERFVDLGALGTHFEDGQAVEVDGVNGGLIVALSGDETDPTFNNSHAAMRWPD</sequence>
<protein>
    <recommendedName>
        <fullName evidence="3">DUF4261 domain-containing protein</fullName>
    </recommendedName>
</protein>
<keyword evidence="2" id="KW-1185">Reference proteome</keyword>
<reference evidence="1 2" key="1">
    <citation type="submission" date="2019-06" db="EMBL/GenBank/DDBJ databases">
        <title>A complete genome sequence for Luteibacter pinisoli MAH-14.</title>
        <authorList>
            <person name="Baltrus D.A."/>
        </authorList>
    </citation>
    <scope>NUCLEOTIDE SEQUENCE [LARGE SCALE GENOMIC DNA]</scope>
    <source>
        <strain evidence="1 2">MAH-14</strain>
    </source>
</reference>
<dbReference type="EMBL" id="CP041046">
    <property type="protein sequence ID" value="QDE38027.1"/>
    <property type="molecule type" value="Genomic_DNA"/>
</dbReference>
<evidence type="ECO:0008006" key="3">
    <source>
        <dbReference type="Google" id="ProtNLM"/>
    </source>
</evidence>
<dbReference type="Proteomes" id="UP000316093">
    <property type="component" value="Chromosome"/>
</dbReference>
<organism evidence="1 2">
    <name type="scientific">Luteibacter pinisoli</name>
    <dbReference type="NCBI Taxonomy" id="2589080"/>
    <lineage>
        <taxon>Bacteria</taxon>
        <taxon>Pseudomonadati</taxon>
        <taxon>Pseudomonadota</taxon>
        <taxon>Gammaproteobacteria</taxon>
        <taxon>Lysobacterales</taxon>
        <taxon>Rhodanobacteraceae</taxon>
        <taxon>Luteibacter</taxon>
    </lineage>
</organism>
<dbReference type="AlphaFoldDB" id="A0A4Y5YYU5"/>
<evidence type="ECO:0000313" key="2">
    <source>
        <dbReference type="Proteomes" id="UP000316093"/>
    </source>
</evidence>
<evidence type="ECO:0000313" key="1">
    <source>
        <dbReference type="EMBL" id="QDE38027.1"/>
    </source>
</evidence>
<name>A0A4Y5YYU5_9GAMM</name>
<proteinExistence type="predicted"/>
<accession>A0A4Y5YYU5</accession>
<dbReference type="KEGG" id="lpy:FIV34_01860"/>
<dbReference type="RefSeq" id="WP_139979111.1">
    <property type="nucleotide sequence ID" value="NZ_CP041046.1"/>
</dbReference>